<comment type="caution">
    <text evidence="2">The sequence shown here is derived from an EMBL/GenBank/DDBJ whole genome shotgun (WGS) entry which is preliminary data.</text>
</comment>
<evidence type="ECO:0000259" key="1">
    <source>
        <dbReference type="Pfam" id="PF03478"/>
    </source>
</evidence>
<reference evidence="2" key="2">
    <citation type="journal article" date="2023" name="Int. J. Mol. Sci.">
        <title>De Novo Assembly and Annotation of 11 Diverse Shrub Willow (Salix) Genomes Reveals Novel Gene Organization in Sex-Linked Regions.</title>
        <authorList>
            <person name="Hyden B."/>
            <person name="Feng K."/>
            <person name="Yates T.B."/>
            <person name="Jawdy S."/>
            <person name="Cereghino C."/>
            <person name="Smart L.B."/>
            <person name="Muchero W."/>
        </authorList>
    </citation>
    <scope>NUCLEOTIDE SEQUENCE [LARGE SCALE GENOMIC DNA]</scope>
    <source>
        <tissue evidence="2">Shoot tip</tissue>
    </source>
</reference>
<organism evidence="2 3">
    <name type="scientific">Salix viminalis</name>
    <name type="common">Common osier</name>
    <name type="synonym">Basket willow</name>
    <dbReference type="NCBI Taxonomy" id="40686"/>
    <lineage>
        <taxon>Eukaryota</taxon>
        <taxon>Viridiplantae</taxon>
        <taxon>Streptophyta</taxon>
        <taxon>Embryophyta</taxon>
        <taxon>Tracheophyta</taxon>
        <taxon>Spermatophyta</taxon>
        <taxon>Magnoliopsida</taxon>
        <taxon>eudicotyledons</taxon>
        <taxon>Gunneridae</taxon>
        <taxon>Pentapetalae</taxon>
        <taxon>rosids</taxon>
        <taxon>fabids</taxon>
        <taxon>Malpighiales</taxon>
        <taxon>Salicaceae</taxon>
        <taxon>Saliceae</taxon>
        <taxon>Salix</taxon>
    </lineage>
</organism>
<proteinExistence type="predicted"/>
<evidence type="ECO:0000313" key="3">
    <source>
        <dbReference type="Proteomes" id="UP001151529"/>
    </source>
</evidence>
<sequence>MGYSAILFHLYRNLGDYLSFSLPSFLREICYNSCKNIIRRRSQEVPLDHSRIVVDAVPDKLPWLVLPHKERSGSLNFFDLARNKVHRLDLPGMMRGGACVGSSKGLTCPLQTLQKPPSPCFLISIGMGGRILIWLSVDSGTSIGVSFSVKKHDILFRDILFRDGTLYALNFDKLTVEHFNFRMARGEVMIKAIPDWSGWRLDFEPRVEWVHDLKILRRLLHGTCLVESINSELLLIAQIYDTYATESDDSFEEIESPYFTYKKTSAFRIFRMDPDSGRLDEMHDLSDQVIFLAHGGSASVPAKDLACGVQGNCIFFADNQLYSSQLHLPLVARESGTYYIDSGRIERTIPSFNLQLESRLSWFTPDS</sequence>
<gene>
    <name evidence="2" type="ORF">OIU85_029128</name>
</gene>
<protein>
    <submittedName>
        <fullName evidence="2">F-BOX PROTEIN SKIP23-LIKE</fullName>
    </submittedName>
</protein>
<dbReference type="OrthoDB" id="1640544at2759"/>
<accession>A0A9Q0QAL6</accession>
<dbReference type="InterPro" id="IPR005174">
    <property type="entry name" value="KIB1-4_b-propeller"/>
</dbReference>
<dbReference type="InterPro" id="IPR050942">
    <property type="entry name" value="F-box_BR-signaling"/>
</dbReference>
<dbReference type="Proteomes" id="UP001151529">
    <property type="component" value="Chromosome 3"/>
</dbReference>
<evidence type="ECO:0000313" key="2">
    <source>
        <dbReference type="EMBL" id="KAJ6703122.1"/>
    </source>
</evidence>
<dbReference type="AlphaFoldDB" id="A0A9Q0QAL6"/>
<dbReference type="PANTHER" id="PTHR44259">
    <property type="entry name" value="OS07G0183000 PROTEIN-RELATED"/>
    <property type="match status" value="1"/>
</dbReference>
<keyword evidence="3" id="KW-1185">Reference proteome</keyword>
<dbReference type="PANTHER" id="PTHR44259:SF87">
    <property type="entry name" value="F-BOX DOMAIN-CONTAINING PROTEIN"/>
    <property type="match status" value="1"/>
</dbReference>
<dbReference type="EMBL" id="JAPFFL010000009">
    <property type="protein sequence ID" value="KAJ6703122.1"/>
    <property type="molecule type" value="Genomic_DNA"/>
</dbReference>
<name>A0A9Q0QAL6_SALVM</name>
<dbReference type="Pfam" id="PF03478">
    <property type="entry name" value="Beta-prop_KIB1-4"/>
    <property type="match status" value="1"/>
</dbReference>
<feature type="domain" description="KIB1-4 beta-propeller" evidence="1">
    <location>
        <begin position="154"/>
        <end position="322"/>
    </location>
</feature>
<reference evidence="2" key="1">
    <citation type="submission" date="2022-11" db="EMBL/GenBank/DDBJ databases">
        <authorList>
            <person name="Hyden B.L."/>
            <person name="Feng K."/>
            <person name="Yates T."/>
            <person name="Jawdy S."/>
            <person name="Smart L.B."/>
            <person name="Muchero W."/>
        </authorList>
    </citation>
    <scope>NUCLEOTIDE SEQUENCE</scope>
    <source>
        <tissue evidence="2">Shoot tip</tissue>
    </source>
</reference>